<dbReference type="EMBL" id="JBHUEH010000016">
    <property type="protein sequence ID" value="MFD1886471.1"/>
    <property type="molecule type" value="Genomic_DNA"/>
</dbReference>
<proteinExistence type="predicted"/>
<reference evidence="2" key="1">
    <citation type="journal article" date="2019" name="Int. J. Syst. Evol. Microbiol.">
        <title>The Global Catalogue of Microorganisms (GCM) 10K type strain sequencing project: providing services to taxonomists for standard genome sequencing and annotation.</title>
        <authorList>
            <consortium name="The Broad Institute Genomics Platform"/>
            <consortium name="The Broad Institute Genome Sequencing Center for Infectious Disease"/>
            <person name="Wu L."/>
            <person name="Ma J."/>
        </authorList>
    </citation>
    <scope>NUCLEOTIDE SEQUENCE [LARGE SCALE GENOMIC DNA]</scope>
    <source>
        <strain evidence="2">CCUG 54950</strain>
    </source>
</reference>
<name>A0ABW4RJQ9_9BACL</name>
<organism evidence="1 2">
    <name type="scientific">Paenibacillus wenxiniae</name>
    <dbReference type="NCBI Taxonomy" id="1636843"/>
    <lineage>
        <taxon>Bacteria</taxon>
        <taxon>Bacillati</taxon>
        <taxon>Bacillota</taxon>
        <taxon>Bacilli</taxon>
        <taxon>Bacillales</taxon>
        <taxon>Paenibacillaceae</taxon>
        <taxon>Paenibacillus</taxon>
    </lineage>
</organism>
<evidence type="ECO:0000313" key="2">
    <source>
        <dbReference type="Proteomes" id="UP001597233"/>
    </source>
</evidence>
<keyword evidence="2" id="KW-1185">Reference proteome</keyword>
<dbReference type="Proteomes" id="UP001597233">
    <property type="component" value="Unassembled WGS sequence"/>
</dbReference>
<gene>
    <name evidence="1" type="ORF">ACFSC9_13165</name>
</gene>
<dbReference type="InterPro" id="IPR028965">
    <property type="entry name" value="Imm7"/>
</dbReference>
<dbReference type="RefSeq" id="WP_347325524.1">
    <property type="nucleotide sequence ID" value="NZ_JBCGUH010000006.1"/>
</dbReference>
<evidence type="ECO:0000313" key="1">
    <source>
        <dbReference type="EMBL" id="MFD1886471.1"/>
    </source>
</evidence>
<protein>
    <submittedName>
        <fullName evidence="1">Imm7 family immunity protein</fullName>
    </submittedName>
</protein>
<accession>A0ABW4RJQ9</accession>
<sequence>MYEFHGWTVVHESVTEIDECHLSVIVENIQSYISNLNWSNGLLKLYPANGNYYVSLGGFLNRKTVEATEIMELYQFIADQAPGSYGLLYTLDDEDTEGCENRFKVFVLTRGQLTQKEDSFLSPFVPVVTDVE</sequence>
<comment type="caution">
    <text evidence="1">The sequence shown here is derived from an EMBL/GenBank/DDBJ whole genome shotgun (WGS) entry which is preliminary data.</text>
</comment>
<dbReference type="Pfam" id="PF15585">
    <property type="entry name" value="Imm7"/>
    <property type="match status" value="1"/>
</dbReference>